<dbReference type="SUPFAM" id="SSF51126">
    <property type="entry name" value="Pectin lyase-like"/>
    <property type="match status" value="1"/>
</dbReference>
<evidence type="ECO:0000256" key="1">
    <source>
        <dbReference type="ARBA" id="ARBA00022737"/>
    </source>
</evidence>
<dbReference type="InterPro" id="IPR039448">
    <property type="entry name" value="Beta_helix"/>
</dbReference>
<dbReference type="Gene3D" id="2.160.20.10">
    <property type="entry name" value="Single-stranded right-handed beta-helix, Pectin lyase-like"/>
    <property type="match status" value="2"/>
</dbReference>
<proteinExistence type="predicted"/>
<dbReference type="AlphaFoldDB" id="H5SVQ1"/>
<dbReference type="EMBL" id="AP011803">
    <property type="protein sequence ID" value="BAL59680.1"/>
    <property type="molecule type" value="Genomic_DNA"/>
</dbReference>
<dbReference type="InterPro" id="IPR012334">
    <property type="entry name" value="Pectin_lyas_fold"/>
</dbReference>
<organism evidence="4">
    <name type="scientific">Acetithermum autotrophicum</name>
    <dbReference type="NCBI Taxonomy" id="1446466"/>
    <lineage>
        <taxon>Bacteria</taxon>
        <taxon>Candidatus Bipolaricaulota</taxon>
        <taxon>Candidatus Acetithermum</taxon>
    </lineage>
</organism>
<evidence type="ECO:0000259" key="3">
    <source>
        <dbReference type="Pfam" id="PF13229"/>
    </source>
</evidence>
<name>H5SVQ1_ACEAU</name>
<dbReference type="Pfam" id="PF13229">
    <property type="entry name" value="Beta_helix"/>
    <property type="match status" value="1"/>
</dbReference>
<feature type="compositionally biased region" description="Basic and acidic residues" evidence="2">
    <location>
        <begin position="450"/>
        <end position="460"/>
    </location>
</feature>
<dbReference type="PANTHER" id="PTHR22990">
    <property type="entry name" value="F-BOX ONLY PROTEIN"/>
    <property type="match status" value="1"/>
</dbReference>
<protein>
    <recommendedName>
        <fullName evidence="3">Right handed beta helix domain-containing protein</fullName>
    </recommendedName>
</protein>
<sequence>MLRVVKLFGLGAALVVSVIGLSVESLRSQPYTVCPSGCPFSKIQAALDAAKDGDTITVGPGVYRENLKITKSVSLIGAGAAQTRVMPAHPGIDLILVELGDFNSPKPLEQVRLEGFTFQGPLHSEDGIALIRNWAPLRSLQLRQNIFRDAKPPATGIEIFYSEEFVAEGNSSSGVLTTLDIRGGRQIRVARNRLESVMVDPAWQDEQGQPIESRAEVVDNDVSGGIGVSGNTIVRNNRLRGGSIGVGVGSNHPVDFVQVLNNELIGPGVLRRSPDISWGIHLGDSGDRVLIEGNKITNYDVGIMVSTFYSPPPHVQIRKNVISQGLWGIYFERLWREASRFEIIDNTIDRQKSPDPTRPFAGAAIFVDSQVGQDQDKTEILLQGNTFRLGDYGVLLAPYSGKFEFQGNKITDNDLFGVLLAVPPCGEVTDPAKVQVTGSGNEIANNGKRLPPEVKARGDGEGNVCPKELTALKK</sequence>
<accession>H5SVQ1</accession>
<gene>
    <name evidence="4" type="ORF">HGMM_OP4C316</name>
</gene>
<feature type="region of interest" description="Disordered" evidence="2">
    <location>
        <begin position="439"/>
        <end position="462"/>
    </location>
</feature>
<dbReference type="InterPro" id="IPR051550">
    <property type="entry name" value="SCF-Subunits/Alg-Epimerases"/>
</dbReference>
<dbReference type="SMART" id="SM00710">
    <property type="entry name" value="PbH1"/>
    <property type="match status" value="7"/>
</dbReference>
<reference evidence="4" key="2">
    <citation type="journal article" date="2012" name="PLoS ONE">
        <title>A Deeply Branching Thermophilic Bacterium with an Ancient Acetyl-CoA Pathway Dominates a Subsurface Ecosystem.</title>
        <authorList>
            <person name="Takami H."/>
            <person name="Noguchi H."/>
            <person name="Takaki Y."/>
            <person name="Uchiyama I."/>
            <person name="Toyoda A."/>
            <person name="Nishi S."/>
            <person name="Chee G.-J."/>
            <person name="Arai W."/>
            <person name="Nunoura T."/>
            <person name="Itoh T."/>
            <person name="Hattori M."/>
            <person name="Takai K."/>
        </authorList>
    </citation>
    <scope>NUCLEOTIDE SEQUENCE</scope>
</reference>
<evidence type="ECO:0000313" key="4">
    <source>
        <dbReference type="EMBL" id="BAL59680.1"/>
    </source>
</evidence>
<reference evidence="4" key="1">
    <citation type="journal article" date="2005" name="Environ. Microbiol.">
        <title>Genetic and functional properties of uncultivated thermophilic crenarchaeotes from a subsurface gold mine as revealed by analysis of genome fragments.</title>
        <authorList>
            <person name="Nunoura T."/>
            <person name="Hirayama H."/>
            <person name="Takami H."/>
            <person name="Oida H."/>
            <person name="Nishi S."/>
            <person name="Shimamura S."/>
            <person name="Suzuki Y."/>
            <person name="Inagaki F."/>
            <person name="Takai K."/>
            <person name="Nealson K.H."/>
            <person name="Horikoshi K."/>
        </authorList>
    </citation>
    <scope>NUCLEOTIDE SEQUENCE</scope>
</reference>
<keyword evidence="1" id="KW-0677">Repeat</keyword>
<evidence type="ECO:0000256" key="2">
    <source>
        <dbReference type="SAM" id="MobiDB-lite"/>
    </source>
</evidence>
<dbReference type="InterPro" id="IPR006626">
    <property type="entry name" value="PbH1"/>
</dbReference>
<dbReference type="InterPro" id="IPR011050">
    <property type="entry name" value="Pectin_lyase_fold/virulence"/>
</dbReference>
<dbReference type="PANTHER" id="PTHR22990:SF15">
    <property type="entry name" value="F-BOX ONLY PROTEIN 10"/>
    <property type="match status" value="1"/>
</dbReference>
<feature type="domain" description="Right handed beta helix" evidence="3">
    <location>
        <begin position="279"/>
        <end position="418"/>
    </location>
</feature>